<feature type="binding site" evidence="8">
    <location>
        <position position="512"/>
    </location>
    <ligand>
        <name>Mn(2+)</name>
        <dbReference type="ChEBI" id="CHEBI:29035"/>
    </ligand>
</feature>
<dbReference type="SUPFAM" id="SSF53649">
    <property type="entry name" value="Alkaline phosphatase-like"/>
    <property type="match status" value="1"/>
</dbReference>
<dbReference type="InterPro" id="IPR050448">
    <property type="entry name" value="OpgB/LTA_synthase_biosynth"/>
</dbReference>
<feature type="transmembrane region" description="Helical" evidence="9">
    <location>
        <begin position="183"/>
        <end position="202"/>
    </location>
</feature>
<dbReference type="InterPro" id="IPR000917">
    <property type="entry name" value="Sulfatase_N"/>
</dbReference>
<feature type="domain" description="Sulfatase N-terminal" evidence="10">
    <location>
        <begin position="280"/>
        <end position="563"/>
    </location>
</feature>
<evidence type="ECO:0000256" key="1">
    <source>
        <dbReference type="ARBA" id="ARBA00004651"/>
    </source>
</evidence>
<dbReference type="GO" id="GO:0046872">
    <property type="term" value="F:metal ion binding"/>
    <property type="evidence" value="ECO:0007669"/>
    <property type="project" value="UniProtKB-KW"/>
</dbReference>
<organism evidence="11 12">
    <name type="scientific">Chryseobacterium aquaticum subsp. greenlandense</name>
    <dbReference type="NCBI Taxonomy" id="345663"/>
    <lineage>
        <taxon>Bacteria</taxon>
        <taxon>Pseudomonadati</taxon>
        <taxon>Bacteroidota</taxon>
        <taxon>Flavobacteriia</taxon>
        <taxon>Flavobacteriales</taxon>
        <taxon>Weeksellaceae</taxon>
        <taxon>Chryseobacterium group</taxon>
        <taxon>Chryseobacterium</taxon>
    </lineage>
</organism>
<evidence type="ECO:0000256" key="2">
    <source>
        <dbReference type="ARBA" id="ARBA00022475"/>
    </source>
</evidence>
<dbReference type="Gene3D" id="3.30.1120.80">
    <property type="match status" value="1"/>
</dbReference>
<feature type="binding site" evidence="7">
    <location>
        <position position="460"/>
    </location>
    <ligand>
        <name>substrate</name>
    </ligand>
</feature>
<dbReference type="PANTHER" id="PTHR47371:SF3">
    <property type="entry name" value="PHOSPHOGLYCEROL TRANSFERASE I"/>
    <property type="match status" value="1"/>
</dbReference>
<dbReference type="PANTHER" id="PTHR47371">
    <property type="entry name" value="LIPOTEICHOIC ACID SYNTHASE"/>
    <property type="match status" value="1"/>
</dbReference>
<gene>
    <name evidence="11" type="ORF">AR686_06670</name>
</gene>
<keyword evidence="3 9" id="KW-0812">Transmembrane</keyword>
<evidence type="ECO:0000256" key="4">
    <source>
        <dbReference type="ARBA" id="ARBA00022989"/>
    </source>
</evidence>
<feature type="active site" evidence="6">
    <location>
        <position position="328"/>
    </location>
</feature>
<feature type="transmembrane region" description="Helical" evidence="9">
    <location>
        <begin position="88"/>
        <end position="107"/>
    </location>
</feature>
<keyword evidence="2" id="KW-1003">Cell membrane</keyword>
<evidence type="ECO:0000256" key="3">
    <source>
        <dbReference type="ARBA" id="ARBA00022692"/>
    </source>
</evidence>
<dbReference type="InterPro" id="IPR012160">
    <property type="entry name" value="LtaS-like"/>
</dbReference>
<evidence type="ECO:0000256" key="8">
    <source>
        <dbReference type="PIRSR" id="PIRSR005091-3"/>
    </source>
</evidence>
<reference evidence="11 12" key="1">
    <citation type="submission" date="2015-10" db="EMBL/GenBank/DDBJ databases">
        <title>Genome sequence of Chryseobacterium greenlandense.</title>
        <authorList>
            <person name="Newman J."/>
            <person name="Fischer K."/>
            <person name="Miller J."/>
        </authorList>
    </citation>
    <scope>NUCLEOTIDE SEQUENCE [LARGE SCALE GENOMIC DNA]</scope>
    <source>
        <strain evidence="11 12">UMB34</strain>
    </source>
</reference>
<evidence type="ECO:0000256" key="5">
    <source>
        <dbReference type="ARBA" id="ARBA00023136"/>
    </source>
</evidence>
<feature type="transmembrane region" description="Helical" evidence="9">
    <location>
        <begin position="12"/>
        <end position="30"/>
    </location>
</feature>
<sequence length="653" mass="75399">MIFKQNKWSNYSLLINFFLFYISISILLRMGFTVVSYTIADLNVLSLIRIFSLGLLFDIGVGVFFILPYSFYLVVFPQKFSNSLFNRIITFSAFIIALLVLLFSFFAEVTFWQEFESRFNFIAVDYLVYTYEVINNINESYPLPILISAMLILASLIFYVFYKKGIFSSSFKGNTPFQFRITVFLGLSLIALLYSLFIKNSWADQSSNRYQNEIAKSGIYSFFSAYKNNEINYEHFYKLIENRDAFKIIRSELKEENSRFLSNDYSILRKIDGNILSNKPNVIMITLESFSAGFMNTFGNDQNLTPTLDSLANQSIFFSNMYATGNRTVRGMEALSLAVPPTPGNSIVRRENNDHLTTIGSIFNEQGYETSFIYGGDGYFDNMNKYFGNNGYNIIDRKRSRLAKEDYQSTRTNIDEKEITFENAWGICDGDLYNQVIKQADQKYKEGKRFYDFVMTTSNHRPFTYPDGKIDIPSGSGREGAVKYTDYAIGQFLRKIKNKPWYKNTVVIIVADHCASSAGKNEIDVAKYHIPAMIVNLQNEKPLKIDKMSSQIDLYPTLFGLLGWKYTSNLYGENVLNNNYIPRIFISTYQKLGYMEDNKLVILSPQQKVDTYLYIKDTNQQKVQKLPAEYVNKAVANYQTAYFLFKNAGLKQK</sequence>
<evidence type="ECO:0000313" key="12">
    <source>
        <dbReference type="Proteomes" id="UP000054388"/>
    </source>
</evidence>
<feature type="transmembrane region" description="Helical" evidence="9">
    <location>
        <begin position="50"/>
        <end position="76"/>
    </location>
</feature>
<dbReference type="Gene3D" id="3.40.720.10">
    <property type="entry name" value="Alkaline Phosphatase, subunit A"/>
    <property type="match status" value="1"/>
</dbReference>
<dbReference type="Proteomes" id="UP000054388">
    <property type="component" value="Unassembled WGS sequence"/>
</dbReference>
<evidence type="ECO:0000313" key="11">
    <source>
        <dbReference type="EMBL" id="KUJ56251.1"/>
    </source>
</evidence>
<keyword evidence="7" id="KW-0479">Metal-binding</keyword>
<feature type="binding site" evidence="8">
    <location>
        <position position="513"/>
    </location>
    <ligand>
        <name>Mn(2+)</name>
        <dbReference type="ChEBI" id="CHEBI:29035"/>
    </ligand>
</feature>
<dbReference type="RefSeq" id="WP_059136257.1">
    <property type="nucleotide sequence ID" value="NZ_LMAI01000004.1"/>
</dbReference>
<dbReference type="CDD" id="cd16015">
    <property type="entry name" value="LTA_synthase"/>
    <property type="match status" value="1"/>
</dbReference>
<dbReference type="Pfam" id="PF00884">
    <property type="entry name" value="Sulfatase"/>
    <property type="match status" value="1"/>
</dbReference>
<dbReference type="PIRSF" id="PIRSF005091">
    <property type="entry name" value="Mmb_sulf_HI1246"/>
    <property type="match status" value="1"/>
</dbReference>
<dbReference type="EMBL" id="LMAI01000004">
    <property type="protein sequence ID" value="KUJ56251.1"/>
    <property type="molecule type" value="Genomic_DNA"/>
</dbReference>
<comment type="subcellular location">
    <subcellularLocation>
        <location evidence="1">Cell membrane</location>
        <topology evidence="1">Multi-pass membrane protein</topology>
    </subcellularLocation>
</comment>
<dbReference type="GO" id="GO:0005886">
    <property type="term" value="C:plasma membrane"/>
    <property type="evidence" value="ECO:0007669"/>
    <property type="project" value="UniProtKB-SubCell"/>
</dbReference>
<proteinExistence type="predicted"/>
<comment type="caution">
    <text evidence="11">The sequence shown here is derived from an EMBL/GenBank/DDBJ whole genome shotgun (WGS) entry which is preliminary data.</text>
</comment>
<keyword evidence="5 9" id="KW-0472">Membrane</keyword>
<evidence type="ECO:0000256" key="9">
    <source>
        <dbReference type="SAM" id="Phobius"/>
    </source>
</evidence>
<accession>A0A124F2Y6</accession>
<feature type="transmembrane region" description="Helical" evidence="9">
    <location>
        <begin position="141"/>
        <end position="162"/>
    </location>
</feature>
<keyword evidence="7" id="KW-0464">Manganese</keyword>
<protein>
    <submittedName>
        <fullName evidence="11">Sulfatase</fullName>
    </submittedName>
</protein>
<dbReference type="InterPro" id="IPR017850">
    <property type="entry name" value="Alkaline_phosphatase_core_sf"/>
</dbReference>
<evidence type="ECO:0000256" key="6">
    <source>
        <dbReference type="PIRSR" id="PIRSR005091-1"/>
    </source>
</evidence>
<evidence type="ECO:0000259" key="10">
    <source>
        <dbReference type="Pfam" id="PF00884"/>
    </source>
</evidence>
<name>A0A124F2Y6_9FLAO</name>
<dbReference type="AlphaFoldDB" id="A0A124F2Y6"/>
<keyword evidence="4 9" id="KW-1133">Transmembrane helix</keyword>
<feature type="binding site" evidence="8">
    <location>
        <position position="328"/>
    </location>
    <ligand>
        <name>Mn(2+)</name>
        <dbReference type="ChEBI" id="CHEBI:29035"/>
    </ligand>
</feature>
<evidence type="ECO:0000256" key="7">
    <source>
        <dbReference type="PIRSR" id="PIRSR005091-2"/>
    </source>
</evidence>
<feature type="binding site" evidence="8">
    <location>
        <position position="288"/>
    </location>
    <ligand>
        <name>Mn(2+)</name>
        <dbReference type="ChEBI" id="CHEBI:29035"/>
    </ligand>
</feature>